<feature type="domain" description="D-isomer specific 2-hydroxyacid dehydrogenase catalytic" evidence="4">
    <location>
        <begin position="11"/>
        <end position="312"/>
    </location>
</feature>
<dbReference type="PANTHER" id="PTHR10996">
    <property type="entry name" value="2-HYDROXYACID DEHYDROGENASE-RELATED"/>
    <property type="match status" value="1"/>
</dbReference>
<evidence type="ECO:0000256" key="2">
    <source>
        <dbReference type="ARBA" id="ARBA00023027"/>
    </source>
</evidence>
<organism evidence="6 7">
    <name type="scientific">Luteimonas galliterrae</name>
    <dbReference type="NCBI Taxonomy" id="2940486"/>
    <lineage>
        <taxon>Bacteria</taxon>
        <taxon>Pseudomonadati</taxon>
        <taxon>Pseudomonadota</taxon>
        <taxon>Gammaproteobacteria</taxon>
        <taxon>Lysobacterales</taxon>
        <taxon>Lysobacteraceae</taxon>
        <taxon>Luteimonas</taxon>
    </lineage>
</organism>
<dbReference type="RefSeq" id="WP_249470273.1">
    <property type="nucleotide sequence ID" value="NZ_JAMBEP010000001.1"/>
</dbReference>
<dbReference type="Gene3D" id="3.40.50.720">
    <property type="entry name" value="NAD(P)-binding Rossmann-like Domain"/>
    <property type="match status" value="2"/>
</dbReference>
<name>A0ABT0MEM4_9GAMM</name>
<proteinExistence type="inferred from homology"/>
<reference evidence="6 7" key="1">
    <citation type="submission" date="2022-05" db="EMBL/GenBank/DDBJ databases">
        <title>Luteimonas sp. SX5, whole genome shotgun sequencing project.</title>
        <authorList>
            <person name="Zhao G."/>
            <person name="Shen L."/>
        </authorList>
    </citation>
    <scope>NUCLEOTIDE SEQUENCE [LARGE SCALE GENOMIC DNA]</scope>
    <source>
        <strain evidence="6 7">SX5</strain>
    </source>
</reference>
<dbReference type="SUPFAM" id="SSF52283">
    <property type="entry name" value="Formate/glycerate dehydrogenase catalytic domain-like"/>
    <property type="match status" value="1"/>
</dbReference>
<feature type="domain" description="D-isomer specific 2-hydroxyacid dehydrogenase NAD-binding" evidence="5">
    <location>
        <begin position="112"/>
        <end position="290"/>
    </location>
</feature>
<dbReference type="InterPro" id="IPR029752">
    <property type="entry name" value="D-isomer_DH_CS1"/>
</dbReference>
<dbReference type="SUPFAM" id="SSF51735">
    <property type="entry name" value="NAD(P)-binding Rossmann-fold domains"/>
    <property type="match status" value="1"/>
</dbReference>
<evidence type="ECO:0000256" key="1">
    <source>
        <dbReference type="ARBA" id="ARBA00023002"/>
    </source>
</evidence>
<dbReference type="Pfam" id="PF00389">
    <property type="entry name" value="2-Hacid_dh"/>
    <property type="match status" value="1"/>
</dbReference>
<evidence type="ECO:0000256" key="3">
    <source>
        <dbReference type="RuleBase" id="RU003719"/>
    </source>
</evidence>
<dbReference type="InterPro" id="IPR006139">
    <property type="entry name" value="D-isomer_2_OHA_DH_cat_dom"/>
</dbReference>
<dbReference type="InterPro" id="IPR036291">
    <property type="entry name" value="NAD(P)-bd_dom_sf"/>
</dbReference>
<gene>
    <name evidence="6" type="ORF">M2650_01420</name>
</gene>
<accession>A0ABT0MEM4</accession>
<protein>
    <submittedName>
        <fullName evidence="6">D-glycerate dehydrogenase</fullName>
    </submittedName>
</protein>
<dbReference type="PROSITE" id="PS00065">
    <property type="entry name" value="D_2_HYDROXYACID_DH_1"/>
    <property type="match status" value="1"/>
</dbReference>
<keyword evidence="1 3" id="KW-0560">Oxidoreductase</keyword>
<dbReference type="CDD" id="cd05301">
    <property type="entry name" value="GDH"/>
    <property type="match status" value="1"/>
</dbReference>
<keyword evidence="7" id="KW-1185">Reference proteome</keyword>
<comment type="similarity">
    <text evidence="3">Belongs to the D-isomer specific 2-hydroxyacid dehydrogenase family.</text>
</comment>
<dbReference type="Proteomes" id="UP001431217">
    <property type="component" value="Unassembled WGS sequence"/>
</dbReference>
<dbReference type="Pfam" id="PF02826">
    <property type="entry name" value="2-Hacid_dh_C"/>
    <property type="match status" value="1"/>
</dbReference>
<dbReference type="PANTHER" id="PTHR10996:SF283">
    <property type="entry name" value="GLYOXYLATE_HYDROXYPYRUVATE REDUCTASE B"/>
    <property type="match status" value="1"/>
</dbReference>
<evidence type="ECO:0000313" key="7">
    <source>
        <dbReference type="Proteomes" id="UP001431217"/>
    </source>
</evidence>
<dbReference type="EMBL" id="JAMBEP010000001">
    <property type="protein sequence ID" value="MCL1633307.1"/>
    <property type="molecule type" value="Genomic_DNA"/>
</dbReference>
<dbReference type="InterPro" id="IPR050223">
    <property type="entry name" value="D-isomer_2-hydroxyacid_DH"/>
</dbReference>
<sequence>MTAARPRVWVSQPLFDDIVARLETHFDVDATREVADHAPERIAEALREADGALVTLNDPVGAAQVAAASRLRAIANVGVGYNNLEVAALQAQGIVVTNTPDVLTETTADFGFALMMAAARRITEAERWLRDGQWRGWSFKSLLGADIHGSTLGILGMGRIGQGIAKRAAGFGMRMLYHNRHRLPEEVERECRASYVDYETLFAQADHAVLVLPYSAQNRHLIDAATLARMKPTATLTNIARGGLIDEAALADALAAGRLAAAGLDVFEGEPNVDPRLLALDNVVLTPHIASGSLATRRAMVSLAVDNLIAALGFGPDAGKPRNAIPHAVLPR</sequence>
<comment type="caution">
    <text evidence="6">The sequence shown here is derived from an EMBL/GenBank/DDBJ whole genome shotgun (WGS) entry which is preliminary data.</text>
</comment>
<keyword evidence="2" id="KW-0520">NAD</keyword>
<evidence type="ECO:0000259" key="5">
    <source>
        <dbReference type="Pfam" id="PF02826"/>
    </source>
</evidence>
<dbReference type="InterPro" id="IPR006140">
    <property type="entry name" value="D-isomer_DH_NAD-bd"/>
</dbReference>
<evidence type="ECO:0000259" key="4">
    <source>
        <dbReference type="Pfam" id="PF00389"/>
    </source>
</evidence>
<evidence type="ECO:0000313" key="6">
    <source>
        <dbReference type="EMBL" id="MCL1633307.1"/>
    </source>
</evidence>